<evidence type="ECO:0000313" key="2">
    <source>
        <dbReference type="EMBL" id="OGF26908.1"/>
    </source>
</evidence>
<keyword evidence="1" id="KW-0812">Transmembrane</keyword>
<name>A0A1F5SJL0_9BACT</name>
<accession>A0A1F5SJL0</accession>
<dbReference type="Proteomes" id="UP000178925">
    <property type="component" value="Unassembled WGS sequence"/>
</dbReference>
<reference evidence="2 3" key="1">
    <citation type="journal article" date="2016" name="Nat. Commun.">
        <title>Thousands of microbial genomes shed light on interconnected biogeochemical processes in an aquifer system.</title>
        <authorList>
            <person name="Anantharaman K."/>
            <person name="Brown C.T."/>
            <person name="Hug L.A."/>
            <person name="Sharon I."/>
            <person name="Castelle C.J."/>
            <person name="Probst A.J."/>
            <person name="Thomas B.C."/>
            <person name="Singh A."/>
            <person name="Wilkins M.J."/>
            <person name="Karaoz U."/>
            <person name="Brodie E.L."/>
            <person name="Williams K.H."/>
            <person name="Hubbard S.S."/>
            <person name="Banfield J.F."/>
        </authorList>
    </citation>
    <scope>NUCLEOTIDE SEQUENCE [LARGE SCALE GENOMIC DNA]</scope>
</reference>
<protein>
    <submittedName>
        <fullName evidence="2">Uncharacterized protein</fullName>
    </submittedName>
</protein>
<keyword evidence="1" id="KW-0472">Membrane</keyword>
<comment type="caution">
    <text evidence="2">The sequence shown here is derived from an EMBL/GenBank/DDBJ whole genome shotgun (WGS) entry which is preliminary data.</text>
</comment>
<dbReference type="EMBL" id="MFGC01000031">
    <property type="protein sequence ID" value="OGF26908.1"/>
    <property type="molecule type" value="Genomic_DNA"/>
</dbReference>
<gene>
    <name evidence="2" type="ORF">A2242_00040</name>
</gene>
<evidence type="ECO:0000313" key="3">
    <source>
        <dbReference type="Proteomes" id="UP000178925"/>
    </source>
</evidence>
<proteinExistence type="predicted"/>
<organism evidence="2 3">
    <name type="scientific">Candidatus Falkowbacteria bacterium RIFOXYA2_FULL_47_9</name>
    <dbReference type="NCBI Taxonomy" id="1797995"/>
    <lineage>
        <taxon>Bacteria</taxon>
        <taxon>Candidatus Falkowiibacteriota</taxon>
    </lineage>
</organism>
<dbReference type="AlphaFoldDB" id="A0A1F5SJL0"/>
<dbReference type="STRING" id="1797995.A2242_00040"/>
<sequence length="193" mass="21188">MNKKLLAILIIIFALLVLIGLIYFLFLAPVKETTPAPEAAQPVIIADQQNLPAPVVRNQVVTRARVSEDELKSLSASFVERFGSYSNQSGYQNIRELDVFMSQAMQTWAASYIAQARASQADTSIYYGITTKAVVVGTNSFSDTDGRASFTVQTQRREAIGTSANERSFQQTADIALVKEAGVWKVDSVSWAE</sequence>
<feature type="transmembrane region" description="Helical" evidence="1">
    <location>
        <begin position="5"/>
        <end position="26"/>
    </location>
</feature>
<evidence type="ECO:0000256" key="1">
    <source>
        <dbReference type="SAM" id="Phobius"/>
    </source>
</evidence>
<keyword evidence="1" id="KW-1133">Transmembrane helix</keyword>